<dbReference type="EMBL" id="CP003879">
    <property type="protein sequence ID" value="AFU68675.1"/>
    <property type="molecule type" value="Genomic_DNA"/>
</dbReference>
<feature type="transmembrane region" description="Helical" evidence="1">
    <location>
        <begin position="17"/>
        <end position="36"/>
    </location>
</feature>
<reference evidence="2" key="1">
    <citation type="submission" date="2006-03" db="EMBL/GenBank/DDBJ databases">
        <authorList>
            <person name="Bowman J."/>
            <person name="Ferriera S."/>
            <person name="Johnson J."/>
            <person name="Kravitz S."/>
            <person name="Halpern A."/>
            <person name="Remington K."/>
            <person name="Beeson K."/>
            <person name="Tran B."/>
            <person name="Rogers Y.-H."/>
            <person name="Friedman R."/>
            <person name="Venter J.C."/>
        </authorList>
    </citation>
    <scope>NUCLEOTIDE SEQUENCE [LARGE SCALE GENOMIC DNA]</scope>
    <source>
        <strain evidence="2">ATCC 700755</strain>
    </source>
</reference>
<name>K4IT70_PSYTT</name>
<feature type="transmembrane region" description="Helical" evidence="1">
    <location>
        <begin position="119"/>
        <end position="137"/>
    </location>
</feature>
<dbReference type="eggNOG" id="ENOG5032UMI">
    <property type="taxonomic scope" value="Bacteria"/>
</dbReference>
<dbReference type="Proteomes" id="UP000008514">
    <property type="component" value="Chromosome"/>
</dbReference>
<evidence type="ECO:0000313" key="3">
    <source>
        <dbReference type="Proteomes" id="UP000008514"/>
    </source>
</evidence>
<dbReference type="RefSeq" id="WP_015024268.1">
    <property type="nucleotide sequence ID" value="NC_018721.1"/>
</dbReference>
<dbReference type="AlphaFoldDB" id="K4IT70"/>
<sequence length="138" mass="15110">MIEITFGYWNKLADQTIMISSLLGGFTIAVIANLLVSEVNTRIFKNIMIVSTLAASFFLVSVFAMTTLLMKTTTGYPLEVIESDLIFPRIVGTISFILGIISLIAMISLAGWTKSKKMGRFTTAVGIFTLVLILTMTT</sequence>
<feature type="transmembrane region" description="Helical" evidence="1">
    <location>
        <begin position="48"/>
        <end position="70"/>
    </location>
</feature>
<dbReference type="OrthoDB" id="1163149at2"/>
<protein>
    <submittedName>
        <fullName evidence="2">Uncharacterized protein</fullName>
    </submittedName>
</protein>
<organism evidence="2 3">
    <name type="scientific">Psychroflexus torquis (strain ATCC 700755 / CIP 106069 / ACAM 623)</name>
    <dbReference type="NCBI Taxonomy" id="313595"/>
    <lineage>
        <taxon>Bacteria</taxon>
        <taxon>Pseudomonadati</taxon>
        <taxon>Bacteroidota</taxon>
        <taxon>Flavobacteriia</taxon>
        <taxon>Flavobacteriales</taxon>
        <taxon>Flavobacteriaceae</taxon>
        <taxon>Psychroflexus</taxon>
    </lineage>
</organism>
<reference evidence="2" key="2">
    <citation type="submission" date="2012-09" db="EMBL/GenBank/DDBJ databases">
        <title>The complete sequence of Psychroflexus torquis an extreme psychrophile from sea-ice that is stimulated by light.</title>
        <authorList>
            <person name="Feng S."/>
            <person name="Powell S.M."/>
            <person name="Bowman J.P."/>
        </authorList>
    </citation>
    <scope>NUCLEOTIDE SEQUENCE [LARGE SCALE GENOMIC DNA]</scope>
    <source>
        <strain evidence="2">ATCC 700755</strain>
    </source>
</reference>
<dbReference type="KEGG" id="ptq:P700755_001842"/>
<keyword evidence="3" id="KW-1185">Reference proteome</keyword>
<dbReference type="HOGENOM" id="CLU_1853556_0_0_10"/>
<keyword evidence="1" id="KW-0812">Transmembrane</keyword>
<evidence type="ECO:0000313" key="2">
    <source>
        <dbReference type="EMBL" id="AFU68675.1"/>
    </source>
</evidence>
<accession>K4IT70</accession>
<keyword evidence="1" id="KW-1133">Transmembrane helix</keyword>
<gene>
    <name evidence="2" type="ordered locus">P700755_001842</name>
</gene>
<proteinExistence type="predicted"/>
<feature type="transmembrane region" description="Helical" evidence="1">
    <location>
        <begin position="90"/>
        <end position="112"/>
    </location>
</feature>
<evidence type="ECO:0000256" key="1">
    <source>
        <dbReference type="SAM" id="Phobius"/>
    </source>
</evidence>
<keyword evidence="1" id="KW-0472">Membrane</keyword>